<sequence length="496" mass="54730">MTRTDRIPPGLGRRALLGGSLAALAGCSAVRLQSPIEWRSPEAAPGAAPSLPPLVPSPEMEAFLDDVQLRTFAYFWWTTERGRGLAPDRFPSGSFASIAAMGFALTAFVIGVERAYVPRTEAAARTLAMLRFLAKAEQGPSPQGMTGYQGFFYHFLGMRSGARFGGCEISTVDTALLMAGVLLAQSYYDQPQEQEIRDLADKLYRQVDWRWAMTRAPVIALGWTPEGGFIPYDWVAYNEGMLVYILALGAPVYGLPRASWDAWSVRLATFWTDSGALSMLRFPPLFGHQYSHVWIDFRKIQDDFMRGKGIDYFENSRRATIAQRNYALANPMGWRGYAGDQWGLTACDGPGEITVNQGGEPRVFHAYAARGVGALDDGTIAPTAAGGSVPFAPEICIPTLMAMRRRHGDDLYGTYGFYDAFNQSFQDAGARLERGKLVPGKGWYDSDWVGIDQGPILAMIENYRSGLIWRIMSRNPYIQAGLRKAGFTGGWLEPRA</sequence>
<evidence type="ECO:0000313" key="3">
    <source>
        <dbReference type="Proteomes" id="UP001056937"/>
    </source>
</evidence>
<dbReference type="Pfam" id="PF10091">
    <property type="entry name" value="Glycoamylase"/>
    <property type="match status" value="1"/>
</dbReference>
<evidence type="ECO:0000259" key="1">
    <source>
        <dbReference type="Pfam" id="PF10091"/>
    </source>
</evidence>
<dbReference type="PIRSF" id="PIRSF028431">
    <property type="entry name" value="UCP028431"/>
    <property type="match status" value="1"/>
</dbReference>
<accession>A0ABY4XDG0</accession>
<protein>
    <submittedName>
        <fullName evidence="2">Tat pathway signal protein</fullName>
    </submittedName>
</protein>
<dbReference type="InterPro" id="IPR006311">
    <property type="entry name" value="TAT_signal"/>
</dbReference>
<feature type="domain" description="Glycoamylase-like" evidence="1">
    <location>
        <begin position="231"/>
        <end position="476"/>
    </location>
</feature>
<dbReference type="RefSeq" id="WP_252168697.1">
    <property type="nucleotide sequence ID" value="NZ_CP084931.1"/>
</dbReference>
<name>A0ABY4XDG0_9SPHN</name>
<dbReference type="Proteomes" id="UP001056937">
    <property type="component" value="Chromosome 2"/>
</dbReference>
<evidence type="ECO:0000313" key="2">
    <source>
        <dbReference type="EMBL" id="USI74883.1"/>
    </source>
</evidence>
<keyword evidence="3" id="KW-1185">Reference proteome</keyword>
<dbReference type="PROSITE" id="PS51318">
    <property type="entry name" value="TAT"/>
    <property type="match status" value="1"/>
</dbReference>
<reference evidence="2" key="1">
    <citation type="journal article" date="2022" name="Toxins">
        <title>Genomic Analysis of Sphingopyxis sp. USTB-05 for Biodegrading Cyanobacterial Hepatotoxins.</title>
        <authorList>
            <person name="Liu C."/>
            <person name="Xu Q."/>
            <person name="Zhao Z."/>
            <person name="Zhang H."/>
            <person name="Liu X."/>
            <person name="Yin C."/>
            <person name="Liu Y."/>
            <person name="Yan H."/>
        </authorList>
    </citation>
    <scope>NUCLEOTIDE SEQUENCE</scope>
    <source>
        <strain evidence="2">NBD5</strain>
    </source>
</reference>
<dbReference type="PROSITE" id="PS51257">
    <property type="entry name" value="PROKAR_LIPOPROTEIN"/>
    <property type="match status" value="1"/>
</dbReference>
<dbReference type="InterPro" id="IPR016883">
    <property type="entry name" value="UCP028431"/>
</dbReference>
<dbReference type="InterPro" id="IPR019282">
    <property type="entry name" value="Glycoamylase-like_cons_dom"/>
</dbReference>
<gene>
    <name evidence="2" type="ORF">LHA26_17065</name>
</gene>
<organism evidence="2 3">
    <name type="scientific">Sphingomonas morindae</name>
    <dbReference type="NCBI Taxonomy" id="1541170"/>
    <lineage>
        <taxon>Bacteria</taxon>
        <taxon>Pseudomonadati</taxon>
        <taxon>Pseudomonadota</taxon>
        <taxon>Alphaproteobacteria</taxon>
        <taxon>Sphingomonadales</taxon>
        <taxon>Sphingomonadaceae</taxon>
        <taxon>Sphingomonas</taxon>
    </lineage>
</organism>
<dbReference type="Gene3D" id="1.50.10.140">
    <property type="match status" value="1"/>
</dbReference>
<proteinExistence type="predicted"/>
<dbReference type="EMBL" id="CP084931">
    <property type="protein sequence ID" value="USI74883.1"/>
    <property type="molecule type" value="Genomic_DNA"/>
</dbReference>